<evidence type="ECO:0000313" key="2">
    <source>
        <dbReference type="EMBL" id="SHF32102.1"/>
    </source>
</evidence>
<dbReference type="EMBL" id="FQVI01000021">
    <property type="protein sequence ID" value="SHF32102.1"/>
    <property type="molecule type" value="Genomic_DNA"/>
</dbReference>
<dbReference type="RefSeq" id="WP_072853743.1">
    <property type="nucleotide sequence ID" value="NZ_FQVI01000021.1"/>
</dbReference>
<dbReference type="PANTHER" id="PTHR43404:SF2">
    <property type="entry name" value="LIPOPOLYSACCHARIDE CHOLINEPHOSPHOTRANSFERASE LICD"/>
    <property type="match status" value="1"/>
</dbReference>
<dbReference type="InterPro" id="IPR007074">
    <property type="entry name" value="LicD/FKTN/FKRP_NTP_transf"/>
</dbReference>
<name>A0A1M5AQA0_9CLOT</name>
<dbReference type="PANTHER" id="PTHR43404">
    <property type="entry name" value="LIPOPOLYSACCHARIDE CHOLINEPHOSPHOTRANSFERASE LICD"/>
    <property type="match status" value="1"/>
</dbReference>
<protein>
    <submittedName>
        <fullName evidence="2">Lipopolysaccharide cholinephosphotransferase</fullName>
    </submittedName>
</protein>
<keyword evidence="3" id="KW-1185">Reference proteome</keyword>
<gene>
    <name evidence="2" type="ORF">SAMN02745158_03286</name>
</gene>
<evidence type="ECO:0000313" key="3">
    <source>
        <dbReference type="Proteomes" id="UP000184245"/>
    </source>
</evidence>
<proteinExistence type="predicted"/>
<evidence type="ECO:0000259" key="1">
    <source>
        <dbReference type="Pfam" id="PF04991"/>
    </source>
</evidence>
<reference evidence="2 3" key="1">
    <citation type="submission" date="2016-11" db="EMBL/GenBank/DDBJ databases">
        <authorList>
            <person name="Jaros S."/>
            <person name="Januszkiewicz K."/>
            <person name="Wedrychowicz H."/>
        </authorList>
    </citation>
    <scope>NUCLEOTIDE SEQUENCE [LARGE SCALE GENOMIC DNA]</scope>
    <source>
        <strain evidence="2 3">DSM 17459</strain>
    </source>
</reference>
<dbReference type="AlphaFoldDB" id="A0A1M5AQA0"/>
<organism evidence="2 3">
    <name type="scientific">Lactonifactor longoviformis DSM 17459</name>
    <dbReference type="NCBI Taxonomy" id="1122155"/>
    <lineage>
        <taxon>Bacteria</taxon>
        <taxon>Bacillati</taxon>
        <taxon>Bacillota</taxon>
        <taxon>Clostridia</taxon>
        <taxon>Eubacteriales</taxon>
        <taxon>Clostridiaceae</taxon>
        <taxon>Lactonifactor</taxon>
    </lineage>
</organism>
<dbReference type="GO" id="GO:0009100">
    <property type="term" value="P:glycoprotein metabolic process"/>
    <property type="evidence" value="ECO:0007669"/>
    <property type="project" value="UniProtKB-ARBA"/>
</dbReference>
<dbReference type="Proteomes" id="UP000184245">
    <property type="component" value="Unassembled WGS sequence"/>
</dbReference>
<dbReference type="Pfam" id="PF04991">
    <property type="entry name" value="LicD"/>
    <property type="match status" value="1"/>
</dbReference>
<dbReference type="GO" id="GO:0016740">
    <property type="term" value="F:transferase activity"/>
    <property type="evidence" value="ECO:0007669"/>
    <property type="project" value="UniProtKB-KW"/>
</dbReference>
<keyword evidence="2" id="KW-0808">Transferase</keyword>
<dbReference type="InterPro" id="IPR052942">
    <property type="entry name" value="LPS_cholinephosphotransferase"/>
</dbReference>
<dbReference type="STRING" id="1122155.SAMN02745158_03286"/>
<accession>A0A1M5AQA0</accession>
<sequence length="282" mass="33460">MQEIYEVSEIQQIALDILLYVDAVCERNHLYYFMSDGTLLGAVRHKGFIPWDDDIDIWMPRDDYNKIVDIINNDQHSPYQVINRKNKDNYIYSFAKVVDTRTCLLETDLDVQCMMGIYIDIFPYDGLPGKGPGDKKYQRHLKKCLFLDRQRAPSFRKFSTFHRRFAEGKPRRYITFFVRKMVGSKNILRLQDYYSSKYAVDGALYVGCLEGTYREEVMMPAWVVSKRVKLEFEGHMLQAPVGYDEFLRREYGDYMTLPPMAERTSHHNFKAWWRNKIEGLNE</sequence>
<feature type="domain" description="LicD/FKTN/FKRP nucleotidyltransferase" evidence="1">
    <location>
        <begin position="25"/>
        <end position="252"/>
    </location>
</feature>